<keyword evidence="13" id="KW-1185">Reference proteome</keyword>
<sequence>MTRYVRVAIPVLVCILVIAEGIFAQEAPSSSTPKSHQPRSRGPHHHRKSHRRNETRSSNETLIGLGDGDGETVNLNEKDKYESTYEEGDDYNNYTYIDDTTTSDDVGTAEDDKFIETENNGIISEHTDFVLLRLKHISMRTTSNITELLALQEEEFETNQDYKYGWARAVEIFNETKREKIFANTSPDSIVRKVPEEYHIAVVAYTLSALYSQFNRDTREVCSGTDIDQYTWKSYFKILQLAIETLGREERWRDNNRFLYRGASIEYVLKEDQVIAFQHFISTSAALTTAENFAGKSLFEFEGFYNGTAMAVWDHSYYEHEKEVLFSPLQVFRVDSIHVGTHYTRYVLVKHETPAPCEQLTTARTNEDHKINSLVSSSVVHGNSVLIMTILFSCVQSMYKLIL</sequence>
<evidence type="ECO:0000256" key="11">
    <source>
        <dbReference type="SAM" id="MobiDB-lite"/>
    </source>
</evidence>
<keyword evidence="8" id="KW-0843">Virulence</keyword>
<evidence type="ECO:0000256" key="5">
    <source>
        <dbReference type="ARBA" id="ARBA00022676"/>
    </source>
</evidence>
<dbReference type="GO" id="GO:0106274">
    <property type="term" value="F:NAD+-protein-arginine ADP-ribosyltransferase activity"/>
    <property type="evidence" value="ECO:0007669"/>
    <property type="project" value="UniProtKB-EC"/>
</dbReference>
<dbReference type="GO" id="GO:0016779">
    <property type="term" value="F:nucleotidyltransferase activity"/>
    <property type="evidence" value="ECO:0007669"/>
    <property type="project" value="UniProtKB-KW"/>
</dbReference>
<evidence type="ECO:0000313" key="12">
    <source>
        <dbReference type="EMBL" id="ODM91150.1"/>
    </source>
</evidence>
<feature type="chain" id="PRO_5008811324" description="NAD(P)(+)--arginine ADP-ribosyltransferase" evidence="10">
    <location>
        <begin position="25"/>
        <end position="403"/>
    </location>
</feature>
<dbReference type="PRINTS" id="PR00970">
    <property type="entry name" value="RIBTRNSFRASE"/>
</dbReference>
<evidence type="ECO:0000256" key="3">
    <source>
        <dbReference type="ARBA" id="ARBA00022525"/>
    </source>
</evidence>
<keyword evidence="10" id="KW-0521">NADP</keyword>
<comment type="caution">
    <text evidence="12">The sequence shown here is derived from an EMBL/GenBank/DDBJ whole genome shotgun (WGS) entry which is preliminary data.</text>
</comment>
<dbReference type="AlphaFoldDB" id="A0A1D2MDT6"/>
<dbReference type="GO" id="GO:0003950">
    <property type="term" value="F:NAD+ poly-ADP-ribosyltransferase activity"/>
    <property type="evidence" value="ECO:0007669"/>
    <property type="project" value="TreeGrafter"/>
</dbReference>
<accession>A0A1D2MDT6</accession>
<keyword evidence="10" id="KW-0520">NAD</keyword>
<evidence type="ECO:0000256" key="9">
    <source>
        <dbReference type="ARBA" id="ARBA00047597"/>
    </source>
</evidence>
<dbReference type="OrthoDB" id="423533at2759"/>
<keyword evidence="6 10" id="KW-0808">Transferase</keyword>
<keyword evidence="3" id="KW-0964">Secreted</keyword>
<dbReference type="Proteomes" id="UP000094527">
    <property type="component" value="Unassembled WGS sequence"/>
</dbReference>
<keyword evidence="4" id="KW-0800">Toxin</keyword>
<comment type="similarity">
    <text evidence="2 10">Belongs to the Arg-specific ADP-ribosyltransferase family.</text>
</comment>
<reference evidence="12 13" key="1">
    <citation type="journal article" date="2016" name="Genome Biol. Evol.">
        <title>Gene Family Evolution Reflects Adaptation to Soil Environmental Stressors in the Genome of the Collembolan Orchesella cincta.</title>
        <authorList>
            <person name="Faddeeva-Vakhrusheva A."/>
            <person name="Derks M.F."/>
            <person name="Anvar S.Y."/>
            <person name="Agamennone V."/>
            <person name="Suring W."/>
            <person name="Smit S."/>
            <person name="van Straalen N.M."/>
            <person name="Roelofs D."/>
        </authorList>
    </citation>
    <scope>NUCLEOTIDE SEQUENCE [LARGE SCALE GENOMIC DNA]</scope>
    <source>
        <tissue evidence="12">Mixed pool</tissue>
    </source>
</reference>
<keyword evidence="7" id="KW-0548">Nucleotidyltransferase</keyword>
<gene>
    <name evidence="12" type="ORF">Ocin01_15528</name>
</gene>
<keyword evidence="10" id="KW-0732">Signal</keyword>
<dbReference type="PANTHER" id="PTHR10339:SF25">
    <property type="entry name" value="SECRETED EXOENZYME S"/>
    <property type="match status" value="1"/>
</dbReference>
<dbReference type="SUPFAM" id="SSF56399">
    <property type="entry name" value="ADP-ribosylation"/>
    <property type="match status" value="1"/>
</dbReference>
<evidence type="ECO:0000256" key="7">
    <source>
        <dbReference type="ARBA" id="ARBA00022695"/>
    </source>
</evidence>
<dbReference type="PROSITE" id="PS51996">
    <property type="entry name" value="TR_MART"/>
    <property type="match status" value="1"/>
</dbReference>
<dbReference type="EMBL" id="LJIJ01001649">
    <property type="protein sequence ID" value="ODM91150.1"/>
    <property type="molecule type" value="Genomic_DNA"/>
</dbReference>
<dbReference type="GO" id="GO:0090729">
    <property type="term" value="F:toxin activity"/>
    <property type="evidence" value="ECO:0007669"/>
    <property type="project" value="UniProtKB-KW"/>
</dbReference>
<protein>
    <recommendedName>
        <fullName evidence="10">NAD(P)(+)--arginine ADP-ribosyltransferase</fullName>
        <ecNumber evidence="10">2.4.2.31</ecNumber>
    </recommendedName>
    <alternativeName>
        <fullName evidence="10">Mono(ADP-ribosyl)transferase</fullName>
    </alternativeName>
</protein>
<comment type="subcellular location">
    <subcellularLocation>
        <location evidence="1">Secreted</location>
    </subcellularLocation>
</comment>
<name>A0A1D2MDT6_ORCCI</name>
<evidence type="ECO:0000256" key="10">
    <source>
        <dbReference type="RuleBase" id="RU361228"/>
    </source>
</evidence>
<dbReference type="EC" id="2.4.2.31" evidence="10"/>
<evidence type="ECO:0000256" key="2">
    <source>
        <dbReference type="ARBA" id="ARBA00009558"/>
    </source>
</evidence>
<evidence type="ECO:0000256" key="8">
    <source>
        <dbReference type="ARBA" id="ARBA00023026"/>
    </source>
</evidence>
<evidence type="ECO:0000256" key="1">
    <source>
        <dbReference type="ARBA" id="ARBA00004613"/>
    </source>
</evidence>
<feature type="compositionally biased region" description="Basic residues" evidence="11">
    <location>
        <begin position="36"/>
        <end position="51"/>
    </location>
</feature>
<evidence type="ECO:0000256" key="4">
    <source>
        <dbReference type="ARBA" id="ARBA00022656"/>
    </source>
</evidence>
<evidence type="ECO:0000313" key="13">
    <source>
        <dbReference type="Proteomes" id="UP000094527"/>
    </source>
</evidence>
<dbReference type="Pfam" id="PF01129">
    <property type="entry name" value="ART"/>
    <property type="match status" value="1"/>
</dbReference>
<comment type="catalytic activity">
    <reaction evidence="9 10">
        <text>L-arginyl-[protein] + NAD(+) = N(omega)-(ADP-D-ribosyl)-L-arginyl-[protein] + nicotinamide + H(+)</text>
        <dbReference type="Rhea" id="RHEA:19149"/>
        <dbReference type="Rhea" id="RHEA-COMP:10532"/>
        <dbReference type="Rhea" id="RHEA-COMP:15087"/>
        <dbReference type="ChEBI" id="CHEBI:15378"/>
        <dbReference type="ChEBI" id="CHEBI:17154"/>
        <dbReference type="ChEBI" id="CHEBI:29965"/>
        <dbReference type="ChEBI" id="CHEBI:57540"/>
        <dbReference type="ChEBI" id="CHEBI:142554"/>
        <dbReference type="EC" id="2.4.2.31"/>
    </reaction>
</comment>
<feature type="region of interest" description="Disordered" evidence="11">
    <location>
        <begin position="26"/>
        <end position="98"/>
    </location>
</feature>
<organism evidence="12 13">
    <name type="scientific">Orchesella cincta</name>
    <name type="common">Springtail</name>
    <name type="synonym">Podura cincta</name>
    <dbReference type="NCBI Taxonomy" id="48709"/>
    <lineage>
        <taxon>Eukaryota</taxon>
        <taxon>Metazoa</taxon>
        <taxon>Ecdysozoa</taxon>
        <taxon>Arthropoda</taxon>
        <taxon>Hexapoda</taxon>
        <taxon>Collembola</taxon>
        <taxon>Entomobryomorpha</taxon>
        <taxon>Entomobryoidea</taxon>
        <taxon>Orchesellidae</taxon>
        <taxon>Orchesellinae</taxon>
        <taxon>Orchesella</taxon>
    </lineage>
</organism>
<dbReference type="InterPro" id="IPR000768">
    <property type="entry name" value="ART"/>
</dbReference>
<dbReference type="InterPro" id="IPR050999">
    <property type="entry name" value="ADP-ribosyltransferase_ARG"/>
</dbReference>
<proteinExistence type="inferred from homology"/>
<keyword evidence="5 10" id="KW-0328">Glycosyltransferase</keyword>
<dbReference type="Gene3D" id="3.90.176.10">
    <property type="entry name" value="Toxin ADP-ribosyltransferase, Chain A, domain 1"/>
    <property type="match status" value="1"/>
</dbReference>
<dbReference type="GO" id="GO:0005576">
    <property type="term" value="C:extracellular region"/>
    <property type="evidence" value="ECO:0007669"/>
    <property type="project" value="UniProtKB-SubCell"/>
</dbReference>
<evidence type="ECO:0000256" key="6">
    <source>
        <dbReference type="ARBA" id="ARBA00022679"/>
    </source>
</evidence>
<dbReference type="PANTHER" id="PTHR10339">
    <property type="entry name" value="ADP-RIBOSYLTRANSFERASE"/>
    <property type="match status" value="1"/>
</dbReference>
<feature type="signal peptide" evidence="10">
    <location>
        <begin position="1"/>
        <end position="24"/>
    </location>
</feature>